<sequence length="113" mass="13270">MATRALPRRPVTCQSLHRGDARRPPSRRRVRLSPALVRSVSSSDARPLRLRTAPLLSLDDEVIFFSNDVRVFSLAVRRRLLLWRSDLIRRRSDLHPQRSDLHLFSTIYVEFLR</sequence>
<dbReference type="AlphaFoldDB" id="A0AAX6FS69"/>
<gene>
    <name evidence="2" type="ORF">M6B38_403090</name>
</gene>
<evidence type="ECO:0000313" key="2">
    <source>
        <dbReference type="EMBL" id="KAJ6819239.1"/>
    </source>
</evidence>
<comment type="caution">
    <text evidence="2">The sequence shown here is derived from an EMBL/GenBank/DDBJ whole genome shotgun (WGS) entry which is preliminary data.</text>
</comment>
<protein>
    <submittedName>
        <fullName evidence="2">Uncharacterized protein</fullName>
    </submittedName>
</protein>
<evidence type="ECO:0000256" key="1">
    <source>
        <dbReference type="SAM" id="MobiDB-lite"/>
    </source>
</evidence>
<keyword evidence="3" id="KW-1185">Reference proteome</keyword>
<accession>A0AAX6FS69</accession>
<reference evidence="2" key="1">
    <citation type="journal article" date="2023" name="GigaByte">
        <title>Genome assembly of the bearded iris, Iris pallida Lam.</title>
        <authorList>
            <person name="Bruccoleri R.E."/>
            <person name="Oakeley E.J."/>
            <person name="Faust A.M.E."/>
            <person name="Altorfer M."/>
            <person name="Dessus-Babus S."/>
            <person name="Burckhardt D."/>
            <person name="Oertli M."/>
            <person name="Naumann U."/>
            <person name="Petersen F."/>
            <person name="Wong J."/>
        </authorList>
    </citation>
    <scope>NUCLEOTIDE SEQUENCE</scope>
    <source>
        <strain evidence="2">GSM-AAB239-AS_SAM_17_03QT</strain>
    </source>
</reference>
<evidence type="ECO:0000313" key="3">
    <source>
        <dbReference type="Proteomes" id="UP001140949"/>
    </source>
</evidence>
<organism evidence="2 3">
    <name type="scientific">Iris pallida</name>
    <name type="common">Sweet iris</name>
    <dbReference type="NCBI Taxonomy" id="29817"/>
    <lineage>
        <taxon>Eukaryota</taxon>
        <taxon>Viridiplantae</taxon>
        <taxon>Streptophyta</taxon>
        <taxon>Embryophyta</taxon>
        <taxon>Tracheophyta</taxon>
        <taxon>Spermatophyta</taxon>
        <taxon>Magnoliopsida</taxon>
        <taxon>Liliopsida</taxon>
        <taxon>Asparagales</taxon>
        <taxon>Iridaceae</taxon>
        <taxon>Iridoideae</taxon>
        <taxon>Irideae</taxon>
        <taxon>Iris</taxon>
    </lineage>
</organism>
<dbReference type="EMBL" id="JANAVB010026399">
    <property type="protein sequence ID" value="KAJ6819239.1"/>
    <property type="molecule type" value="Genomic_DNA"/>
</dbReference>
<proteinExistence type="predicted"/>
<feature type="region of interest" description="Disordered" evidence="1">
    <location>
        <begin position="1"/>
        <end position="30"/>
    </location>
</feature>
<dbReference type="Proteomes" id="UP001140949">
    <property type="component" value="Unassembled WGS sequence"/>
</dbReference>
<reference evidence="2" key="2">
    <citation type="submission" date="2023-04" db="EMBL/GenBank/DDBJ databases">
        <authorList>
            <person name="Bruccoleri R.E."/>
            <person name="Oakeley E.J."/>
            <person name="Faust A.-M."/>
            <person name="Dessus-Babus S."/>
            <person name="Altorfer M."/>
            <person name="Burckhardt D."/>
            <person name="Oertli M."/>
            <person name="Naumann U."/>
            <person name="Petersen F."/>
            <person name="Wong J."/>
        </authorList>
    </citation>
    <scope>NUCLEOTIDE SEQUENCE</scope>
    <source>
        <strain evidence="2">GSM-AAB239-AS_SAM_17_03QT</strain>
        <tissue evidence="2">Leaf</tissue>
    </source>
</reference>
<name>A0AAX6FS69_IRIPA</name>